<dbReference type="EMBL" id="NAOO01000034">
    <property type="protein sequence ID" value="RFB86132.1"/>
    <property type="molecule type" value="Genomic_DNA"/>
</dbReference>
<dbReference type="PANTHER" id="PTHR36455:SF1">
    <property type="entry name" value="BLR8292 PROTEIN"/>
    <property type="match status" value="1"/>
</dbReference>
<accession>A0A3E1B613</accession>
<dbReference type="AlphaFoldDB" id="A0A3E1B613"/>
<proteinExistence type="predicted"/>
<gene>
    <name evidence="1" type="ORF">B5K10_25120</name>
</gene>
<dbReference type="PANTHER" id="PTHR36455">
    <property type="match status" value="1"/>
</dbReference>
<evidence type="ECO:0000313" key="1">
    <source>
        <dbReference type="EMBL" id="RFB86132.1"/>
    </source>
</evidence>
<dbReference type="InterPro" id="IPR008878">
    <property type="entry name" value="Transposase_IS66_Orf2"/>
</dbReference>
<comment type="caution">
    <text evidence="1">The sequence shown here is derived from an EMBL/GenBank/DDBJ whole genome shotgun (WGS) entry which is preliminary data.</text>
</comment>
<evidence type="ECO:0000313" key="2">
    <source>
        <dbReference type="Proteomes" id="UP000256748"/>
    </source>
</evidence>
<organism evidence="1 2">
    <name type="scientific">Rhizobium leguminosarum bv. trifolii</name>
    <dbReference type="NCBI Taxonomy" id="386"/>
    <lineage>
        <taxon>Bacteria</taxon>
        <taxon>Pseudomonadati</taxon>
        <taxon>Pseudomonadota</taxon>
        <taxon>Alphaproteobacteria</taxon>
        <taxon>Hyphomicrobiales</taxon>
        <taxon>Rhizobiaceae</taxon>
        <taxon>Rhizobium/Agrobacterium group</taxon>
        <taxon>Rhizobium</taxon>
    </lineage>
</organism>
<dbReference type="NCBIfam" id="NF033819">
    <property type="entry name" value="IS66_TnpB"/>
    <property type="match status" value="1"/>
</dbReference>
<evidence type="ECO:0008006" key="3">
    <source>
        <dbReference type="Google" id="ProtNLM"/>
    </source>
</evidence>
<sequence>MYVFRAKPANRIKLVFWDGSGVYLMSKPLEDGKFHWPKMQDGAYV</sequence>
<name>A0A3E1B613_RHILT</name>
<dbReference type="Proteomes" id="UP000256748">
    <property type="component" value="Unassembled WGS sequence"/>
</dbReference>
<reference evidence="1 2" key="1">
    <citation type="submission" date="2017-03" db="EMBL/GenBank/DDBJ databases">
        <title>Genome analysis of Rhizobial strains effectives or ineffectives for nitrogen fixation isolated from bean seeds.</title>
        <authorList>
            <person name="Peralta H."/>
            <person name="Aguilar-Vera A."/>
            <person name="Mora Y."/>
            <person name="Vargas-Lagunas C."/>
            <person name="Girard L."/>
            <person name="Mora J."/>
        </authorList>
    </citation>
    <scope>NUCLEOTIDE SEQUENCE [LARGE SCALE GENOMIC DNA]</scope>
    <source>
        <strain evidence="1 2">CCGM5</strain>
    </source>
</reference>
<dbReference type="Pfam" id="PF05717">
    <property type="entry name" value="TnpB_IS66"/>
    <property type="match status" value="1"/>
</dbReference>
<protein>
    <recommendedName>
        <fullName evidence="3">IS66 family insertion sequence element accessory protein TnpB</fullName>
    </recommendedName>
</protein>